<organism evidence="1 2">
    <name type="scientific">Pisolithus microcarpus 441</name>
    <dbReference type="NCBI Taxonomy" id="765257"/>
    <lineage>
        <taxon>Eukaryota</taxon>
        <taxon>Fungi</taxon>
        <taxon>Dikarya</taxon>
        <taxon>Basidiomycota</taxon>
        <taxon>Agaricomycotina</taxon>
        <taxon>Agaricomycetes</taxon>
        <taxon>Agaricomycetidae</taxon>
        <taxon>Boletales</taxon>
        <taxon>Sclerodermatineae</taxon>
        <taxon>Pisolithaceae</taxon>
        <taxon>Pisolithus</taxon>
    </lineage>
</organism>
<proteinExistence type="predicted"/>
<dbReference type="OrthoDB" id="2691487at2759"/>
<accession>A0A0C9Y686</accession>
<dbReference type="InterPro" id="IPR041078">
    <property type="entry name" value="Plavaka"/>
</dbReference>
<dbReference type="Proteomes" id="UP000054018">
    <property type="component" value="Unassembled WGS sequence"/>
</dbReference>
<evidence type="ECO:0000313" key="1">
    <source>
        <dbReference type="EMBL" id="KIK20225.1"/>
    </source>
</evidence>
<dbReference type="AlphaFoldDB" id="A0A0C9Y686"/>
<sequence>CDAHGEFLPANSPPPLHAEKAPDDWTPFCSWLEFELADFLFTHAKMPARKIDMLLNIWAVSLIGLGGQPLYTNHTDLYHVIDSTHTGDIKWDSFTIWYTGEEQQSVPAPWMFDSYEVWYHDPHEVIHNILASPEFTDKLDYVPYWEYDASNNERTSCQVTGHGSKQYVALLTLIQVSLIRWC</sequence>
<dbReference type="Pfam" id="PF18759">
    <property type="entry name" value="Plavaka"/>
    <property type="match status" value="1"/>
</dbReference>
<gene>
    <name evidence="1" type="ORF">PISMIDRAFT_106273</name>
</gene>
<dbReference type="STRING" id="765257.A0A0C9Y686"/>
<keyword evidence="2" id="KW-1185">Reference proteome</keyword>
<dbReference type="EMBL" id="KN833770">
    <property type="protein sequence ID" value="KIK20225.1"/>
    <property type="molecule type" value="Genomic_DNA"/>
</dbReference>
<feature type="non-terminal residue" evidence="1">
    <location>
        <position position="1"/>
    </location>
</feature>
<dbReference type="HOGENOM" id="CLU_006344_7_3_1"/>
<reference evidence="1 2" key="1">
    <citation type="submission" date="2014-04" db="EMBL/GenBank/DDBJ databases">
        <authorList>
            <consortium name="DOE Joint Genome Institute"/>
            <person name="Kuo A."/>
            <person name="Kohler A."/>
            <person name="Costa M.D."/>
            <person name="Nagy L.G."/>
            <person name="Floudas D."/>
            <person name="Copeland A."/>
            <person name="Barry K.W."/>
            <person name="Cichocki N."/>
            <person name="Veneault-Fourrey C."/>
            <person name="LaButti K."/>
            <person name="Lindquist E.A."/>
            <person name="Lipzen A."/>
            <person name="Lundell T."/>
            <person name="Morin E."/>
            <person name="Murat C."/>
            <person name="Sun H."/>
            <person name="Tunlid A."/>
            <person name="Henrissat B."/>
            <person name="Grigoriev I.V."/>
            <person name="Hibbett D.S."/>
            <person name="Martin F."/>
            <person name="Nordberg H.P."/>
            <person name="Cantor M.N."/>
            <person name="Hua S.X."/>
        </authorList>
    </citation>
    <scope>NUCLEOTIDE SEQUENCE [LARGE SCALE GENOMIC DNA]</scope>
    <source>
        <strain evidence="1 2">441</strain>
    </source>
</reference>
<protein>
    <submittedName>
        <fullName evidence="1">Unplaced genomic scaffold scaffold_86, whole genome shotgun sequence</fullName>
    </submittedName>
</protein>
<name>A0A0C9Y686_9AGAM</name>
<evidence type="ECO:0000313" key="2">
    <source>
        <dbReference type="Proteomes" id="UP000054018"/>
    </source>
</evidence>
<reference evidence="2" key="2">
    <citation type="submission" date="2015-01" db="EMBL/GenBank/DDBJ databases">
        <title>Evolutionary Origins and Diversification of the Mycorrhizal Mutualists.</title>
        <authorList>
            <consortium name="DOE Joint Genome Institute"/>
            <consortium name="Mycorrhizal Genomics Consortium"/>
            <person name="Kohler A."/>
            <person name="Kuo A."/>
            <person name="Nagy L.G."/>
            <person name="Floudas D."/>
            <person name="Copeland A."/>
            <person name="Barry K.W."/>
            <person name="Cichocki N."/>
            <person name="Veneault-Fourrey C."/>
            <person name="LaButti K."/>
            <person name="Lindquist E.A."/>
            <person name="Lipzen A."/>
            <person name="Lundell T."/>
            <person name="Morin E."/>
            <person name="Murat C."/>
            <person name="Riley R."/>
            <person name="Ohm R."/>
            <person name="Sun H."/>
            <person name="Tunlid A."/>
            <person name="Henrissat B."/>
            <person name="Grigoriev I.V."/>
            <person name="Hibbett D.S."/>
            <person name="Martin F."/>
        </authorList>
    </citation>
    <scope>NUCLEOTIDE SEQUENCE [LARGE SCALE GENOMIC DNA]</scope>
    <source>
        <strain evidence="2">441</strain>
    </source>
</reference>